<dbReference type="EMBL" id="CYKH01001902">
    <property type="protein sequence ID" value="CUG91268.1"/>
    <property type="molecule type" value="Genomic_DNA"/>
</dbReference>
<keyword evidence="5" id="KW-1185">Reference proteome</keyword>
<gene>
    <name evidence="4" type="ORF">BSAL_31040</name>
</gene>
<dbReference type="Gene3D" id="3.40.50.1110">
    <property type="entry name" value="SGNH hydrolase"/>
    <property type="match status" value="1"/>
</dbReference>
<dbReference type="SMART" id="SM00741">
    <property type="entry name" value="SapB"/>
    <property type="match status" value="1"/>
</dbReference>
<keyword evidence="1" id="KW-1015">Disulfide bond</keyword>
<keyword evidence="2" id="KW-0732">Signal</keyword>
<name>A0A0S4JM56_BODSA</name>
<dbReference type="VEuPathDB" id="TriTrypDB:BSAL_31040"/>
<dbReference type="SUPFAM" id="SSF52266">
    <property type="entry name" value="SGNH hydrolase"/>
    <property type="match status" value="1"/>
</dbReference>
<dbReference type="InterPro" id="IPR048593">
    <property type="entry name" value="AOAH_Saposin_N"/>
</dbReference>
<evidence type="ECO:0000259" key="3">
    <source>
        <dbReference type="PROSITE" id="PS50015"/>
    </source>
</evidence>
<dbReference type="SUPFAM" id="SSF47862">
    <property type="entry name" value="Saposin"/>
    <property type="match status" value="1"/>
</dbReference>
<protein>
    <submittedName>
        <fullName evidence="4">GPI inositol deacylase, putative</fullName>
    </submittedName>
</protein>
<dbReference type="InterPro" id="IPR039676">
    <property type="entry name" value="AOAH"/>
</dbReference>
<dbReference type="PANTHER" id="PTHR15010:SF0">
    <property type="entry name" value="ACYLOXYACYL HYDROLASE"/>
    <property type="match status" value="1"/>
</dbReference>
<evidence type="ECO:0000313" key="4">
    <source>
        <dbReference type="EMBL" id="CUG91268.1"/>
    </source>
</evidence>
<accession>A0A0S4JM56</accession>
<dbReference type="PROSITE" id="PS50015">
    <property type="entry name" value="SAP_B"/>
    <property type="match status" value="1"/>
</dbReference>
<evidence type="ECO:0000256" key="2">
    <source>
        <dbReference type="SAM" id="SignalP"/>
    </source>
</evidence>
<dbReference type="GO" id="GO:0005509">
    <property type="term" value="F:calcium ion binding"/>
    <property type="evidence" value="ECO:0007669"/>
    <property type="project" value="TreeGrafter"/>
</dbReference>
<feature type="signal peptide" evidence="2">
    <location>
        <begin position="1"/>
        <end position="25"/>
    </location>
</feature>
<dbReference type="Gene3D" id="1.10.225.10">
    <property type="entry name" value="Saposin-like"/>
    <property type="match status" value="1"/>
</dbReference>
<dbReference type="InterPro" id="IPR001087">
    <property type="entry name" value="GDSL"/>
</dbReference>
<dbReference type="InterPro" id="IPR011001">
    <property type="entry name" value="Saposin-like"/>
</dbReference>
<dbReference type="InterPro" id="IPR036514">
    <property type="entry name" value="SGNH_hydro_sf"/>
</dbReference>
<dbReference type="Proteomes" id="UP000051952">
    <property type="component" value="Unassembled WGS sequence"/>
</dbReference>
<feature type="chain" id="PRO_5006622459" evidence="2">
    <location>
        <begin position="26"/>
        <end position="550"/>
    </location>
</feature>
<dbReference type="InterPro" id="IPR008139">
    <property type="entry name" value="SaposinB_dom"/>
</dbReference>
<feature type="domain" description="Saposin B-type" evidence="3">
    <location>
        <begin position="29"/>
        <end position="108"/>
    </location>
</feature>
<evidence type="ECO:0000256" key="1">
    <source>
        <dbReference type="ARBA" id="ARBA00023157"/>
    </source>
</evidence>
<organism evidence="4 5">
    <name type="scientific">Bodo saltans</name>
    <name type="common">Flagellated protozoan</name>
    <dbReference type="NCBI Taxonomy" id="75058"/>
    <lineage>
        <taxon>Eukaryota</taxon>
        <taxon>Discoba</taxon>
        <taxon>Euglenozoa</taxon>
        <taxon>Kinetoplastea</taxon>
        <taxon>Metakinetoplastina</taxon>
        <taxon>Eubodonida</taxon>
        <taxon>Bodonidae</taxon>
        <taxon>Bodo</taxon>
    </lineage>
</organism>
<reference evidence="5" key="1">
    <citation type="submission" date="2015-09" db="EMBL/GenBank/DDBJ databases">
        <authorList>
            <consortium name="Pathogen Informatics"/>
        </authorList>
    </citation>
    <scope>NUCLEOTIDE SEQUENCE [LARGE SCALE GENOMIC DNA]</scope>
    <source>
        <strain evidence="5">Lake Konstanz</strain>
    </source>
</reference>
<dbReference type="GO" id="GO:0009104">
    <property type="term" value="P:lipopolysaccharide catabolic process"/>
    <property type="evidence" value="ECO:0007669"/>
    <property type="project" value="TreeGrafter"/>
</dbReference>
<dbReference type="AlphaFoldDB" id="A0A0S4JM56"/>
<dbReference type="OMA" id="PFCHLYP"/>
<proteinExistence type="predicted"/>
<dbReference type="Pfam" id="PF20825">
    <property type="entry name" value="Saposin"/>
    <property type="match status" value="1"/>
</dbReference>
<sequence>MRSLLVVALLVVVALLGFAPHRAQADANGGATCAVCTLLVALVEQNMQLKQINASASMEMICSYLPSPLNDACAVALLDIGAKVTPFIDAGENPDAVCASLGYCFNQTGVCRLFPSNMTEIEHIQRVMAMRAVMGPVRAFNICTIVPGVCDMENHEPFSDTDGDKFSTIETLRGTFFRGKDCDDLNNTIFPGRNSHDAVFDENCNGIYGVDALTGQPYEDKWCAGTNAFGVASLGDSATAHFRLPPNYLVAANLSSANFAHILRLLENEADWPMLSWSTGHLNSTEFNPDIYGPVSSLYSRMLEHNRCNHRDYQNLGVNGARVSDLINFDTELSRNRKDNVKPLVMIYSMVGNDVCNGHHTFNTMTTPTEYYNNIMAALEKAEDILPAGSHVILIPLVDGRILFETMHNRIHPIGSTNNDVTYSALYDYLNCIDVSPCWGWMNSNETVRNTTYEIASSLNAQLPLIVNASSKFKNFEVHYFGNVFNDAIKSYPYPLYTLIEPVDGFHPSQWGNSWIGDYLFNLTLASGILGAPNPNNAAIVAKFGDQGGY</sequence>
<dbReference type="GO" id="GO:0050528">
    <property type="term" value="F:acyloxyacyl hydrolase activity"/>
    <property type="evidence" value="ECO:0007669"/>
    <property type="project" value="InterPro"/>
</dbReference>
<dbReference type="Pfam" id="PF00657">
    <property type="entry name" value="Lipase_GDSL"/>
    <property type="match status" value="1"/>
</dbReference>
<dbReference type="PANTHER" id="PTHR15010">
    <property type="entry name" value="ACYLOXYACYL HYDROLASE"/>
    <property type="match status" value="1"/>
</dbReference>
<evidence type="ECO:0000313" key="5">
    <source>
        <dbReference type="Proteomes" id="UP000051952"/>
    </source>
</evidence>
<dbReference type="OrthoDB" id="14839at2759"/>